<dbReference type="GO" id="GO:0016614">
    <property type="term" value="F:oxidoreductase activity, acting on CH-OH group of donors"/>
    <property type="evidence" value="ECO:0007669"/>
    <property type="project" value="InterPro"/>
</dbReference>
<evidence type="ECO:0000313" key="11">
    <source>
        <dbReference type="Proteomes" id="UP000010798"/>
    </source>
</evidence>
<name>L0D9G8_SINAD</name>
<keyword evidence="7" id="KW-0443">Lipid metabolism</keyword>
<dbReference type="EMBL" id="CP003364">
    <property type="protein sequence ID" value="AGA25473.1"/>
    <property type="molecule type" value="Genomic_DNA"/>
</dbReference>
<dbReference type="InterPro" id="IPR032837">
    <property type="entry name" value="G1PDH"/>
</dbReference>
<dbReference type="SUPFAM" id="SSF56796">
    <property type="entry name" value="Dehydroquinate synthase-like"/>
    <property type="match status" value="1"/>
</dbReference>
<dbReference type="CDD" id="cd08175">
    <property type="entry name" value="G1PDH"/>
    <property type="match status" value="1"/>
</dbReference>
<dbReference type="AlphaFoldDB" id="L0D9G8"/>
<dbReference type="HOGENOM" id="CLU_038362_1_0_0"/>
<evidence type="ECO:0000256" key="4">
    <source>
        <dbReference type="ARBA" id="ARBA00022857"/>
    </source>
</evidence>
<dbReference type="eggNOG" id="COG0371">
    <property type="taxonomic scope" value="Bacteria"/>
</dbReference>
<keyword evidence="4" id="KW-0521">NADP</keyword>
<gene>
    <name evidence="10" type="ordered locus">Sinac_1074</name>
</gene>
<evidence type="ECO:0000256" key="6">
    <source>
        <dbReference type="ARBA" id="ARBA00023027"/>
    </source>
</evidence>
<dbReference type="PANTHER" id="PTHR43616:SF5">
    <property type="entry name" value="GLYCEROL DEHYDROGENASE 1"/>
    <property type="match status" value="1"/>
</dbReference>
<evidence type="ECO:0000256" key="9">
    <source>
        <dbReference type="ARBA" id="ARBA00023264"/>
    </source>
</evidence>
<dbReference type="InterPro" id="IPR016205">
    <property type="entry name" value="Glycerol_DH"/>
</dbReference>
<organism evidence="10 11">
    <name type="scientific">Singulisphaera acidiphila (strain ATCC BAA-1392 / DSM 18658 / VKM B-2454 / MOB10)</name>
    <dbReference type="NCBI Taxonomy" id="886293"/>
    <lineage>
        <taxon>Bacteria</taxon>
        <taxon>Pseudomonadati</taxon>
        <taxon>Planctomycetota</taxon>
        <taxon>Planctomycetia</taxon>
        <taxon>Isosphaerales</taxon>
        <taxon>Isosphaeraceae</taxon>
        <taxon>Singulisphaera</taxon>
    </lineage>
</organism>
<evidence type="ECO:0000313" key="10">
    <source>
        <dbReference type="EMBL" id="AGA25473.1"/>
    </source>
</evidence>
<dbReference type="Gene3D" id="1.20.1090.10">
    <property type="entry name" value="Dehydroquinate synthase-like - alpha domain"/>
    <property type="match status" value="1"/>
</dbReference>
<reference evidence="10 11" key="1">
    <citation type="submission" date="2012-02" db="EMBL/GenBank/DDBJ databases">
        <title>Complete sequence of chromosome of Singulisphaera acidiphila DSM 18658.</title>
        <authorList>
            <consortium name="US DOE Joint Genome Institute (JGI-PGF)"/>
            <person name="Lucas S."/>
            <person name="Copeland A."/>
            <person name="Lapidus A."/>
            <person name="Glavina del Rio T."/>
            <person name="Dalin E."/>
            <person name="Tice H."/>
            <person name="Bruce D."/>
            <person name="Goodwin L."/>
            <person name="Pitluck S."/>
            <person name="Peters L."/>
            <person name="Ovchinnikova G."/>
            <person name="Chertkov O."/>
            <person name="Kyrpides N."/>
            <person name="Mavromatis K."/>
            <person name="Ivanova N."/>
            <person name="Brettin T."/>
            <person name="Detter J.C."/>
            <person name="Han C."/>
            <person name="Larimer F."/>
            <person name="Land M."/>
            <person name="Hauser L."/>
            <person name="Markowitz V."/>
            <person name="Cheng J.-F."/>
            <person name="Hugenholtz P."/>
            <person name="Woyke T."/>
            <person name="Wu D."/>
            <person name="Tindall B."/>
            <person name="Pomrenke H."/>
            <person name="Brambilla E."/>
            <person name="Klenk H.-P."/>
            <person name="Eisen J.A."/>
        </authorList>
    </citation>
    <scope>NUCLEOTIDE SEQUENCE [LARGE SCALE GENOMIC DNA]</scope>
    <source>
        <strain evidence="11">ATCC BAA-1392 / DSM 18658 / VKM B-2454 / MOB10</strain>
    </source>
</reference>
<evidence type="ECO:0000256" key="7">
    <source>
        <dbReference type="ARBA" id="ARBA00023098"/>
    </source>
</evidence>
<proteinExistence type="predicted"/>
<keyword evidence="11" id="KW-1185">Reference proteome</keyword>
<evidence type="ECO:0000256" key="5">
    <source>
        <dbReference type="ARBA" id="ARBA00023002"/>
    </source>
</evidence>
<dbReference type="Proteomes" id="UP000010798">
    <property type="component" value="Chromosome"/>
</dbReference>
<evidence type="ECO:0000256" key="3">
    <source>
        <dbReference type="ARBA" id="ARBA00022723"/>
    </source>
</evidence>
<protein>
    <submittedName>
        <fullName evidence="10">Glycerol dehydrogenase-like oxidoreductase</fullName>
    </submittedName>
</protein>
<dbReference type="OrthoDB" id="9763580at2"/>
<dbReference type="Pfam" id="PF13685">
    <property type="entry name" value="Fe-ADH_2"/>
    <property type="match status" value="1"/>
</dbReference>
<dbReference type="RefSeq" id="WP_015244650.1">
    <property type="nucleotide sequence ID" value="NC_019892.1"/>
</dbReference>
<sequence length="459" mass="50087">MSLSVEEEPLLEGALQAARDTRFLAVEAGVRHKTAEIFASLFGTTPALIVADQKTFVAAGREVQESFRIAGHELSKPFIFGPHVYAETPCVKELQKALEGVQGIPIAVGSGTINDLTKLVAHRLGRPYLAVATAASMDGYTAYGASITHYGSKQTFDCPAPKGVLADLDVIARAPRGMNASGYADLLAKEVAGADWIVAEAAGVEPIDPSVWATVQNRLRAWVDSPAGIARNEPASLRRLVNGLMMSGFAMQAAQTSRPASGAEHQFSHLWDMQHHTHQGTAPSHGFKVGIGTLATLAFYEALLRRDLGRLDVEAAIASWLSPRQVERRIVAIFGAGELADKAKEETRAKTPSLDELRAQLTRLRDGWPELRSKLVRHLTPFQKVREALRDAGCPHEPEQIGISRARLRLSYEQAYYIRRRFTVLDFAQRAGIMDSAVEHLFSARGPWPISASATENRK</sequence>
<keyword evidence="2" id="KW-0444">Lipid biosynthesis</keyword>
<dbReference type="GO" id="GO:0008654">
    <property type="term" value="P:phospholipid biosynthetic process"/>
    <property type="evidence" value="ECO:0007669"/>
    <property type="project" value="UniProtKB-KW"/>
</dbReference>
<dbReference type="STRING" id="886293.Sinac_1074"/>
<evidence type="ECO:0000256" key="8">
    <source>
        <dbReference type="ARBA" id="ARBA00023209"/>
    </source>
</evidence>
<dbReference type="KEGG" id="saci:Sinac_1074"/>
<keyword evidence="6" id="KW-0520">NAD</keyword>
<keyword evidence="1" id="KW-0963">Cytoplasm</keyword>
<keyword evidence="3" id="KW-0479">Metal-binding</keyword>
<evidence type="ECO:0000256" key="2">
    <source>
        <dbReference type="ARBA" id="ARBA00022516"/>
    </source>
</evidence>
<evidence type="ECO:0000256" key="1">
    <source>
        <dbReference type="ARBA" id="ARBA00022490"/>
    </source>
</evidence>
<accession>L0D9G8</accession>
<dbReference type="GO" id="GO:0046872">
    <property type="term" value="F:metal ion binding"/>
    <property type="evidence" value="ECO:0007669"/>
    <property type="project" value="UniProtKB-KW"/>
</dbReference>
<keyword evidence="9" id="KW-1208">Phospholipid metabolism</keyword>
<dbReference type="PANTHER" id="PTHR43616">
    <property type="entry name" value="GLYCEROL DEHYDROGENASE"/>
    <property type="match status" value="1"/>
</dbReference>
<dbReference type="Gene3D" id="3.40.50.1970">
    <property type="match status" value="1"/>
</dbReference>
<keyword evidence="5" id="KW-0560">Oxidoreductase</keyword>
<keyword evidence="8" id="KW-0594">Phospholipid biosynthesis</keyword>